<evidence type="ECO:0000256" key="4">
    <source>
        <dbReference type="ARBA" id="ARBA00022475"/>
    </source>
</evidence>
<accession>U4KNP1</accession>
<keyword evidence="7" id="KW-0029">Amino-acid transport</keyword>
<dbReference type="Proteomes" id="UP000032737">
    <property type="component" value="Chromosome"/>
</dbReference>
<dbReference type="PIRSF" id="PIRSF039085">
    <property type="entry name" value="ABC_ATPase_HisP"/>
    <property type="match status" value="1"/>
</dbReference>
<evidence type="ECO:0000256" key="3">
    <source>
        <dbReference type="ARBA" id="ARBA00022448"/>
    </source>
</evidence>
<evidence type="ECO:0000256" key="2">
    <source>
        <dbReference type="ARBA" id="ARBA00005417"/>
    </source>
</evidence>
<reference evidence="10 11" key="1">
    <citation type="journal article" date="2013" name="J. Mol. Microbiol. Biotechnol.">
        <title>Analysis of the Complete Genomes of Acholeplasma brassicae , A. palmae and A. laidlawii and Their Comparison to the Obligate Parasites from ' Candidatus Phytoplasma'.</title>
        <authorList>
            <person name="Kube M."/>
            <person name="Siewert C."/>
            <person name="Migdoll A.M."/>
            <person name="Duduk B."/>
            <person name="Holz S."/>
            <person name="Rabus R."/>
            <person name="Seemuller E."/>
            <person name="Mitrovic J."/>
            <person name="Muller I."/>
            <person name="Buttner C."/>
            <person name="Reinhardt R."/>
        </authorList>
    </citation>
    <scope>NUCLEOTIDE SEQUENCE [LARGE SCALE GENOMIC DNA]</scope>
    <source>
        <strain evidence="11">0502</strain>
    </source>
</reference>
<dbReference type="InterPro" id="IPR030679">
    <property type="entry name" value="ABC_ATPase_HisP-typ"/>
</dbReference>
<dbReference type="GO" id="GO:0005524">
    <property type="term" value="F:ATP binding"/>
    <property type="evidence" value="ECO:0007669"/>
    <property type="project" value="UniProtKB-KW"/>
</dbReference>
<dbReference type="GO" id="GO:0005886">
    <property type="term" value="C:plasma membrane"/>
    <property type="evidence" value="ECO:0007669"/>
    <property type="project" value="UniProtKB-SubCell"/>
</dbReference>
<evidence type="ECO:0000313" key="11">
    <source>
        <dbReference type="Proteomes" id="UP000032737"/>
    </source>
</evidence>
<dbReference type="InterPro" id="IPR003593">
    <property type="entry name" value="AAA+_ATPase"/>
</dbReference>
<sequence>MANNSLFKIEKLSKVFEDGTKALDDVSLTINQHEVTIIIGPSGSGKSTLLRTLNLMEYPTEGTIEFEGKNILNPNYDVYEHRKHVGMVFQNFNLFPHLTILENLTLAQVDVLKRDKSEAISKAMTLLEKVGLAEKINNYPNQLSGGQQQRVAILRALLMDPTAILFDEPTSALDPEMIKEVLLLMKDLIQTGITMIIVTHEMGFARHFADKIVVMDKGGKIIEEGHPSVIFNEPKNEKTKQFLSNVLTSF</sequence>
<dbReference type="AlphaFoldDB" id="U4KNP1"/>
<dbReference type="InterPro" id="IPR003439">
    <property type="entry name" value="ABC_transporter-like_ATP-bd"/>
</dbReference>
<organism evidence="10 11">
    <name type="scientific">Acholeplasma brassicae</name>
    <dbReference type="NCBI Taxonomy" id="61635"/>
    <lineage>
        <taxon>Bacteria</taxon>
        <taxon>Bacillati</taxon>
        <taxon>Mycoplasmatota</taxon>
        <taxon>Mollicutes</taxon>
        <taxon>Acholeplasmatales</taxon>
        <taxon>Acholeplasmataceae</taxon>
        <taxon>Acholeplasma</taxon>
    </lineage>
</organism>
<evidence type="ECO:0000256" key="7">
    <source>
        <dbReference type="ARBA" id="ARBA00022970"/>
    </source>
</evidence>
<dbReference type="CDD" id="cd03262">
    <property type="entry name" value="ABC_HisP_GlnQ"/>
    <property type="match status" value="1"/>
</dbReference>
<evidence type="ECO:0000256" key="1">
    <source>
        <dbReference type="ARBA" id="ARBA00004202"/>
    </source>
</evidence>
<evidence type="ECO:0000313" key="10">
    <source>
        <dbReference type="EMBL" id="CCV65977.1"/>
    </source>
</evidence>
<keyword evidence="4" id="KW-1003">Cell membrane</keyword>
<comment type="subcellular location">
    <subcellularLocation>
        <location evidence="1">Cell membrane</location>
        <topology evidence="1">Peripheral membrane protein</topology>
    </subcellularLocation>
</comment>
<dbReference type="PROSITE" id="PS50893">
    <property type="entry name" value="ABC_TRANSPORTER_2"/>
    <property type="match status" value="1"/>
</dbReference>
<dbReference type="PANTHER" id="PTHR43166:SF9">
    <property type="entry name" value="GLUTAMATE_ASPARTATE IMPORT ATP-BINDING PROTEIN GLTL"/>
    <property type="match status" value="1"/>
</dbReference>
<evidence type="ECO:0000256" key="6">
    <source>
        <dbReference type="ARBA" id="ARBA00022840"/>
    </source>
</evidence>
<evidence type="ECO:0000256" key="8">
    <source>
        <dbReference type="ARBA" id="ARBA00023136"/>
    </source>
</evidence>
<comment type="similarity">
    <text evidence="2">Belongs to the ABC transporter superfamily.</text>
</comment>
<keyword evidence="6" id="KW-0067">ATP-binding</keyword>
<dbReference type="InterPro" id="IPR027417">
    <property type="entry name" value="P-loop_NTPase"/>
</dbReference>
<dbReference type="KEGG" id="abra:BN85309560"/>
<name>U4KNP1_9MOLU</name>
<dbReference type="GO" id="GO:0016887">
    <property type="term" value="F:ATP hydrolysis activity"/>
    <property type="evidence" value="ECO:0007669"/>
    <property type="project" value="InterPro"/>
</dbReference>
<protein>
    <submittedName>
        <fullName evidence="10">Amino acid ABC transporter, ATPase</fullName>
    </submittedName>
</protein>
<dbReference type="PROSITE" id="PS00211">
    <property type="entry name" value="ABC_TRANSPORTER_1"/>
    <property type="match status" value="1"/>
</dbReference>
<dbReference type="GO" id="GO:0015424">
    <property type="term" value="F:ABC-type amino acid transporter activity"/>
    <property type="evidence" value="ECO:0007669"/>
    <property type="project" value="InterPro"/>
</dbReference>
<evidence type="ECO:0000259" key="9">
    <source>
        <dbReference type="PROSITE" id="PS50893"/>
    </source>
</evidence>
<dbReference type="STRING" id="61635.BN85309560"/>
<keyword evidence="5" id="KW-0547">Nucleotide-binding</keyword>
<keyword evidence="11" id="KW-1185">Reference proteome</keyword>
<dbReference type="EMBL" id="FO681348">
    <property type="protein sequence ID" value="CCV65977.1"/>
    <property type="molecule type" value="Genomic_DNA"/>
</dbReference>
<keyword evidence="3" id="KW-0813">Transport</keyword>
<dbReference type="InterPro" id="IPR017871">
    <property type="entry name" value="ABC_transporter-like_CS"/>
</dbReference>
<evidence type="ECO:0000256" key="5">
    <source>
        <dbReference type="ARBA" id="ARBA00022741"/>
    </source>
</evidence>
<dbReference type="OrthoDB" id="9802264at2"/>
<dbReference type="SUPFAM" id="SSF52540">
    <property type="entry name" value="P-loop containing nucleoside triphosphate hydrolases"/>
    <property type="match status" value="1"/>
</dbReference>
<dbReference type="Pfam" id="PF00005">
    <property type="entry name" value="ABC_tran"/>
    <property type="match status" value="1"/>
</dbReference>
<dbReference type="Gene3D" id="3.40.50.300">
    <property type="entry name" value="P-loop containing nucleotide triphosphate hydrolases"/>
    <property type="match status" value="1"/>
</dbReference>
<dbReference type="SMART" id="SM00382">
    <property type="entry name" value="AAA"/>
    <property type="match status" value="1"/>
</dbReference>
<gene>
    <name evidence="10" type="ORF">BN85309560</name>
</gene>
<feature type="domain" description="ABC transporter" evidence="9">
    <location>
        <begin position="7"/>
        <end position="243"/>
    </location>
</feature>
<dbReference type="InterPro" id="IPR050086">
    <property type="entry name" value="MetN_ABC_transporter-like"/>
</dbReference>
<dbReference type="HOGENOM" id="CLU_000604_1_22_14"/>
<proteinExistence type="inferred from homology"/>
<dbReference type="PANTHER" id="PTHR43166">
    <property type="entry name" value="AMINO ACID IMPORT ATP-BINDING PROTEIN"/>
    <property type="match status" value="1"/>
</dbReference>
<keyword evidence="8" id="KW-0472">Membrane</keyword>
<dbReference type="RefSeq" id="WP_030004839.1">
    <property type="nucleotide sequence ID" value="NC_022549.1"/>
</dbReference>